<dbReference type="Proteomes" id="UP000823388">
    <property type="component" value="Chromosome 6N"/>
</dbReference>
<protein>
    <recommendedName>
        <fullName evidence="1">Endonuclease/exonuclease/phosphatase domain-containing protein</fullName>
    </recommendedName>
</protein>
<evidence type="ECO:0000313" key="3">
    <source>
        <dbReference type="Proteomes" id="UP000823388"/>
    </source>
</evidence>
<organism evidence="2 3">
    <name type="scientific">Panicum virgatum</name>
    <name type="common">Blackwell switchgrass</name>
    <dbReference type="NCBI Taxonomy" id="38727"/>
    <lineage>
        <taxon>Eukaryota</taxon>
        <taxon>Viridiplantae</taxon>
        <taxon>Streptophyta</taxon>
        <taxon>Embryophyta</taxon>
        <taxon>Tracheophyta</taxon>
        <taxon>Spermatophyta</taxon>
        <taxon>Magnoliopsida</taxon>
        <taxon>Liliopsida</taxon>
        <taxon>Poales</taxon>
        <taxon>Poaceae</taxon>
        <taxon>PACMAD clade</taxon>
        <taxon>Panicoideae</taxon>
        <taxon>Panicodae</taxon>
        <taxon>Paniceae</taxon>
        <taxon>Panicinae</taxon>
        <taxon>Panicum</taxon>
        <taxon>Panicum sect. Hiantes</taxon>
    </lineage>
</organism>
<name>A0A8T0R584_PANVG</name>
<dbReference type="Pfam" id="PF03372">
    <property type="entry name" value="Exo_endo_phos"/>
    <property type="match status" value="1"/>
</dbReference>
<dbReference type="Gene3D" id="3.60.10.10">
    <property type="entry name" value="Endonuclease/exonuclease/phosphatase"/>
    <property type="match status" value="1"/>
</dbReference>
<dbReference type="EMBL" id="CM029048">
    <property type="protein sequence ID" value="KAG2580822.1"/>
    <property type="molecule type" value="Genomic_DNA"/>
</dbReference>
<gene>
    <name evidence="2" type="ORF">PVAP13_6NG366201</name>
</gene>
<feature type="domain" description="Endonuclease/exonuclease/phosphatase" evidence="1">
    <location>
        <begin position="6"/>
        <end position="196"/>
    </location>
</feature>
<accession>A0A8T0R584</accession>
<keyword evidence="3" id="KW-1185">Reference proteome</keyword>
<dbReference type="PANTHER" id="PTHR33710:SF71">
    <property type="entry name" value="ENDONUCLEASE_EXONUCLEASE_PHOSPHATASE DOMAIN-CONTAINING PROTEIN"/>
    <property type="match status" value="1"/>
</dbReference>
<reference evidence="2" key="1">
    <citation type="submission" date="2020-05" db="EMBL/GenBank/DDBJ databases">
        <title>WGS assembly of Panicum virgatum.</title>
        <authorList>
            <person name="Lovell J.T."/>
            <person name="Jenkins J."/>
            <person name="Shu S."/>
            <person name="Juenger T.E."/>
            <person name="Schmutz J."/>
        </authorList>
    </citation>
    <scope>NUCLEOTIDE SEQUENCE</scope>
    <source>
        <strain evidence="2">AP13</strain>
    </source>
</reference>
<comment type="caution">
    <text evidence="2">The sequence shown here is derived from an EMBL/GenBank/DDBJ whole genome shotgun (WGS) entry which is preliminary data.</text>
</comment>
<dbReference type="AlphaFoldDB" id="A0A8T0R584"/>
<dbReference type="PANTHER" id="PTHR33710">
    <property type="entry name" value="BNAC02G09200D PROTEIN"/>
    <property type="match status" value="1"/>
</dbReference>
<evidence type="ECO:0000259" key="1">
    <source>
        <dbReference type="Pfam" id="PF03372"/>
    </source>
</evidence>
<dbReference type="InterPro" id="IPR036691">
    <property type="entry name" value="Endo/exonu/phosph_ase_sf"/>
</dbReference>
<proteinExistence type="predicted"/>
<evidence type="ECO:0000313" key="2">
    <source>
        <dbReference type="EMBL" id="KAG2580822.1"/>
    </source>
</evidence>
<dbReference type="GO" id="GO:0003824">
    <property type="term" value="F:catalytic activity"/>
    <property type="evidence" value="ECO:0007669"/>
    <property type="project" value="InterPro"/>
</dbReference>
<dbReference type="InterPro" id="IPR005135">
    <property type="entry name" value="Endo/exonuclease/phosphatase"/>
</dbReference>
<dbReference type="SUPFAM" id="SSF56219">
    <property type="entry name" value="DNase I-like"/>
    <property type="match status" value="1"/>
</dbReference>
<sequence>MKALIWNLRELIQKEQVDIVGLQETIKQDFSYAELESLAPGGLFSWKWTPAQGHSGGILLGVKQDILQVENWETNDFFVGATIRHRLLNVRWDLISVYGPSKHEFSPNFIDNLTRRSENATLPILLGGDFNLIRSNADKNPRGGDIRLMNLFNDFIERCDLREIHRSGGSRFTWTNKQENPTMCNLDRVLVSTDWEE</sequence>